<dbReference type="OMA" id="HRIQTQQ"/>
<keyword evidence="3" id="KW-1185">Reference proteome</keyword>
<accession>A0A8S1JS39</accession>
<protein>
    <submittedName>
        <fullName evidence="2">Uncharacterized protein</fullName>
    </submittedName>
</protein>
<reference evidence="2" key="1">
    <citation type="submission" date="2021-01" db="EMBL/GenBank/DDBJ databases">
        <authorList>
            <consortium name="Genoscope - CEA"/>
            <person name="William W."/>
        </authorList>
    </citation>
    <scope>NUCLEOTIDE SEQUENCE</scope>
</reference>
<sequence>MGCCESNGIKNRLEQINPLKKQRDYSAPICKKPIFDDNSTQQYKSESQYYSYKTHQFRVSRSPNKFDEFNTNQFKHQSQQHRIQTQQAVSCPPIRQQTNQYLSNQSFSVPVSNLVQQPQYFINNQPQQTQTYVIQTQSNNVSFRGDHNVNQIISNLNNCIQFFIILEQQRLFKTTSKAVMKVEDDKLTNNDREVMQDIFHKLEKTSCFNSKKSSKSNLSGSIQMNSKELKKMYDQMNNQLLLLNKLIVCLDDKWNLQDSKQVKQQLKEFSEKVKELGEVTLYNSFVEQQIGDKSFRSFESSFQPKTNHTQTKEMDFSNLSEQEDSQIKQMKDIMQQYRNQTNEQSGLIQRDLNRTSFTNVKKQESKLSSQKMKENNQKIDSLINKLHHLNQSYKLLSNEQ</sequence>
<comment type="caution">
    <text evidence="2">The sequence shown here is derived from an EMBL/GenBank/DDBJ whole genome shotgun (WGS) entry which is preliminary data.</text>
</comment>
<feature type="coiled-coil region" evidence="1">
    <location>
        <begin position="226"/>
        <end position="279"/>
    </location>
</feature>
<evidence type="ECO:0000256" key="1">
    <source>
        <dbReference type="SAM" id="Coils"/>
    </source>
</evidence>
<feature type="coiled-coil region" evidence="1">
    <location>
        <begin position="372"/>
        <end position="399"/>
    </location>
</feature>
<proteinExistence type="predicted"/>
<organism evidence="2 3">
    <name type="scientific">Paramecium primaurelia</name>
    <dbReference type="NCBI Taxonomy" id="5886"/>
    <lineage>
        <taxon>Eukaryota</taxon>
        <taxon>Sar</taxon>
        <taxon>Alveolata</taxon>
        <taxon>Ciliophora</taxon>
        <taxon>Intramacronucleata</taxon>
        <taxon>Oligohymenophorea</taxon>
        <taxon>Peniculida</taxon>
        <taxon>Parameciidae</taxon>
        <taxon>Paramecium</taxon>
    </lineage>
</organism>
<dbReference type="Proteomes" id="UP000688137">
    <property type="component" value="Unassembled WGS sequence"/>
</dbReference>
<dbReference type="EMBL" id="CAJJDM010000006">
    <property type="protein sequence ID" value="CAD8045031.1"/>
    <property type="molecule type" value="Genomic_DNA"/>
</dbReference>
<evidence type="ECO:0000313" key="3">
    <source>
        <dbReference type="Proteomes" id="UP000688137"/>
    </source>
</evidence>
<name>A0A8S1JS39_PARPR</name>
<gene>
    <name evidence="2" type="ORF">PPRIM_AZ9-3.1.T0090055</name>
</gene>
<dbReference type="AlphaFoldDB" id="A0A8S1JS39"/>
<keyword evidence="1" id="KW-0175">Coiled coil</keyword>
<evidence type="ECO:0000313" key="2">
    <source>
        <dbReference type="EMBL" id="CAD8045031.1"/>
    </source>
</evidence>